<protein>
    <recommendedName>
        <fullName evidence="3">Response regulatory domain-containing protein</fullName>
    </recommendedName>
</protein>
<dbReference type="STRING" id="1285242.A6A04_13905"/>
<evidence type="ECO:0000259" key="3">
    <source>
        <dbReference type="PROSITE" id="PS50110"/>
    </source>
</evidence>
<dbReference type="GO" id="GO:0000160">
    <property type="term" value="P:phosphorelay signal transduction system"/>
    <property type="evidence" value="ECO:0007669"/>
    <property type="project" value="InterPro"/>
</dbReference>
<dbReference type="InterPro" id="IPR001789">
    <property type="entry name" value="Sig_transdc_resp-reg_receiver"/>
</dbReference>
<dbReference type="EMBL" id="LWQT01000039">
    <property type="protein sequence ID" value="OAN53694.1"/>
    <property type="molecule type" value="Genomic_DNA"/>
</dbReference>
<comment type="caution">
    <text evidence="4">The sequence shown here is derived from an EMBL/GenBank/DDBJ whole genome shotgun (WGS) entry which is preliminary data.</text>
</comment>
<dbReference type="PROSITE" id="PS50110">
    <property type="entry name" value="RESPONSE_REGULATORY"/>
    <property type="match status" value="1"/>
</dbReference>
<dbReference type="Pfam" id="PF00072">
    <property type="entry name" value="Response_reg"/>
    <property type="match status" value="1"/>
</dbReference>
<feature type="modified residue" description="4-aspartylphosphate" evidence="2">
    <location>
        <position position="60"/>
    </location>
</feature>
<dbReference type="Gene3D" id="3.40.50.2300">
    <property type="match status" value="1"/>
</dbReference>
<dbReference type="CDD" id="cd17574">
    <property type="entry name" value="REC_OmpR"/>
    <property type="match status" value="1"/>
</dbReference>
<keyword evidence="1 2" id="KW-0597">Phosphoprotein</keyword>
<accession>A0A178MU14</accession>
<dbReference type="InterPro" id="IPR011006">
    <property type="entry name" value="CheY-like_superfamily"/>
</dbReference>
<keyword evidence="5" id="KW-1185">Reference proteome</keyword>
<feature type="domain" description="Response regulatory" evidence="3">
    <location>
        <begin position="11"/>
        <end position="126"/>
    </location>
</feature>
<name>A0A178MU14_9PROT</name>
<dbReference type="PANTHER" id="PTHR44591:SF3">
    <property type="entry name" value="RESPONSE REGULATORY DOMAIN-CONTAINING PROTEIN"/>
    <property type="match status" value="1"/>
</dbReference>
<evidence type="ECO:0000313" key="4">
    <source>
        <dbReference type="EMBL" id="OAN53694.1"/>
    </source>
</evidence>
<evidence type="ECO:0000256" key="2">
    <source>
        <dbReference type="PROSITE-ProRule" id="PRU00169"/>
    </source>
</evidence>
<organism evidence="4 5">
    <name type="scientific">Paramagnetospirillum marisnigri</name>
    <dbReference type="NCBI Taxonomy" id="1285242"/>
    <lineage>
        <taxon>Bacteria</taxon>
        <taxon>Pseudomonadati</taxon>
        <taxon>Pseudomonadota</taxon>
        <taxon>Alphaproteobacteria</taxon>
        <taxon>Rhodospirillales</taxon>
        <taxon>Magnetospirillaceae</taxon>
        <taxon>Paramagnetospirillum</taxon>
    </lineage>
</organism>
<dbReference type="PANTHER" id="PTHR44591">
    <property type="entry name" value="STRESS RESPONSE REGULATOR PROTEIN 1"/>
    <property type="match status" value="1"/>
</dbReference>
<dbReference type="SUPFAM" id="SSF52172">
    <property type="entry name" value="CheY-like"/>
    <property type="match status" value="1"/>
</dbReference>
<gene>
    <name evidence="4" type="ORF">A6A04_13905</name>
</gene>
<sequence>MPASPDPTAPWIIAVDDDATTRTIIASILQRHGYNVIACCGGAEMRAAMARVSPHVVLLDINMPGEDGLCLAEDVRGRFGFSVSIIMLTGSSDESDRAMAYEIGADAYLTKPCDRDDLLRMVGHYAASHVAAQ</sequence>
<proteinExistence type="predicted"/>
<dbReference type="InterPro" id="IPR050595">
    <property type="entry name" value="Bact_response_regulator"/>
</dbReference>
<reference evidence="4 5" key="1">
    <citation type="submission" date="2016-04" db="EMBL/GenBank/DDBJ databases">
        <title>Draft genome sequence of freshwater magnetotactic bacteria Magnetospirillum marisnigri SP-1 and Magnetospirillum moscoviense BB-1.</title>
        <authorList>
            <person name="Koziaeva V."/>
            <person name="Dziuba M.V."/>
            <person name="Ivanov T.M."/>
            <person name="Kuznetsov B."/>
            <person name="Grouzdev D.S."/>
        </authorList>
    </citation>
    <scope>NUCLEOTIDE SEQUENCE [LARGE SCALE GENOMIC DNA]</scope>
    <source>
        <strain evidence="4 5">SP-1</strain>
    </source>
</reference>
<evidence type="ECO:0000313" key="5">
    <source>
        <dbReference type="Proteomes" id="UP000078428"/>
    </source>
</evidence>
<dbReference type="AlphaFoldDB" id="A0A178MU14"/>
<dbReference type="Proteomes" id="UP000078428">
    <property type="component" value="Unassembled WGS sequence"/>
</dbReference>
<evidence type="ECO:0000256" key="1">
    <source>
        <dbReference type="ARBA" id="ARBA00022553"/>
    </source>
</evidence>
<dbReference type="SMART" id="SM00448">
    <property type="entry name" value="REC"/>
    <property type="match status" value="1"/>
</dbReference>